<dbReference type="GO" id="GO:0046872">
    <property type="term" value="F:metal ion binding"/>
    <property type="evidence" value="ECO:0007669"/>
    <property type="project" value="UniProtKB-KW"/>
</dbReference>
<dbReference type="InterPro" id="IPR005123">
    <property type="entry name" value="Oxoglu/Fe-dep_dioxygenase_dom"/>
</dbReference>
<dbReference type="EMBL" id="KE625701">
    <property type="protein sequence ID" value="EXC54169.1"/>
    <property type="molecule type" value="Genomic_DNA"/>
</dbReference>
<dbReference type="PANTHER" id="PTHR47991">
    <property type="entry name" value="OXOGLUTARATE/IRON-DEPENDENT DIOXYGENASE"/>
    <property type="match status" value="1"/>
</dbReference>
<organism evidence="6 7">
    <name type="scientific">Morus notabilis</name>
    <dbReference type="NCBI Taxonomy" id="981085"/>
    <lineage>
        <taxon>Eukaryota</taxon>
        <taxon>Viridiplantae</taxon>
        <taxon>Streptophyta</taxon>
        <taxon>Embryophyta</taxon>
        <taxon>Tracheophyta</taxon>
        <taxon>Spermatophyta</taxon>
        <taxon>Magnoliopsida</taxon>
        <taxon>eudicotyledons</taxon>
        <taxon>Gunneridae</taxon>
        <taxon>Pentapetalae</taxon>
        <taxon>rosids</taxon>
        <taxon>fabids</taxon>
        <taxon>Rosales</taxon>
        <taxon>Moraceae</taxon>
        <taxon>Moreae</taxon>
        <taxon>Morus</taxon>
    </lineage>
</organism>
<dbReference type="AlphaFoldDB" id="W9T2Q5"/>
<accession>W9T2Q5</accession>
<gene>
    <name evidence="6" type="ORF">L484_000077</name>
    <name evidence="5" type="ORF">L484_025605</name>
</gene>
<sequence length="103" mass="11500">MGLAPHTDSSLLNCPLPKLRGPPKENIGWVPVHPVNDALVNLGDMMHIMTNGRFKSVVHRAVVNKTHHRVSVTYFYGPPKEEKISPLTQMINSDHPPLYRGVT</sequence>
<dbReference type="STRING" id="981085.W9T2Q5"/>
<evidence type="ECO:0000256" key="1">
    <source>
        <dbReference type="ARBA" id="ARBA00022723"/>
    </source>
</evidence>
<feature type="domain" description="Fe2OG dioxygenase" evidence="4">
    <location>
        <begin position="1"/>
        <end position="78"/>
    </location>
</feature>
<dbReference type="Pfam" id="PF03171">
    <property type="entry name" value="2OG-FeII_Oxy"/>
    <property type="match status" value="1"/>
</dbReference>
<protein>
    <submittedName>
        <fullName evidence="6">Gibberellin 3-beta-dioxygenase 3</fullName>
    </submittedName>
</protein>
<dbReference type="Gene3D" id="2.60.120.330">
    <property type="entry name" value="B-lactam Antibiotic, Isopenicillin N Synthase, Chain"/>
    <property type="match status" value="1"/>
</dbReference>
<evidence type="ECO:0000313" key="6">
    <source>
        <dbReference type="EMBL" id="EXC54169.1"/>
    </source>
</evidence>
<dbReference type="GO" id="GO:0031418">
    <property type="term" value="F:L-ascorbic acid binding"/>
    <property type="evidence" value="ECO:0007669"/>
    <property type="project" value="UniProtKB-KW"/>
</dbReference>
<dbReference type="InterPro" id="IPR050295">
    <property type="entry name" value="Plant_2OG-oxidoreductases"/>
</dbReference>
<keyword evidence="6" id="KW-0560">Oxidoreductase</keyword>
<dbReference type="EMBL" id="KE344715">
    <property type="protein sequence ID" value="EXB76251.1"/>
    <property type="molecule type" value="Genomic_DNA"/>
</dbReference>
<dbReference type="InterPro" id="IPR044861">
    <property type="entry name" value="IPNS-like_FE2OG_OXY"/>
</dbReference>
<evidence type="ECO:0000256" key="3">
    <source>
        <dbReference type="ARBA" id="ARBA00023004"/>
    </source>
</evidence>
<keyword evidence="7" id="KW-1185">Reference proteome</keyword>
<reference evidence="7" key="1">
    <citation type="submission" date="2013-01" db="EMBL/GenBank/DDBJ databases">
        <title>Draft Genome Sequence of a Mulberry Tree, Morus notabilis C.K. Schneid.</title>
        <authorList>
            <person name="He N."/>
            <person name="Zhao S."/>
        </authorList>
    </citation>
    <scope>NUCLEOTIDE SEQUENCE</scope>
</reference>
<keyword evidence="3" id="KW-0408">Iron</keyword>
<evidence type="ECO:0000256" key="2">
    <source>
        <dbReference type="ARBA" id="ARBA00022896"/>
    </source>
</evidence>
<evidence type="ECO:0000313" key="5">
    <source>
        <dbReference type="EMBL" id="EXB76251.1"/>
    </source>
</evidence>
<name>W9T2Q5_9ROSA</name>
<keyword evidence="1" id="KW-0479">Metal-binding</keyword>
<dbReference type="GO" id="GO:0051213">
    <property type="term" value="F:dioxygenase activity"/>
    <property type="evidence" value="ECO:0007669"/>
    <property type="project" value="UniProtKB-KW"/>
</dbReference>
<dbReference type="PROSITE" id="PS51471">
    <property type="entry name" value="FE2OG_OXY"/>
    <property type="match status" value="1"/>
</dbReference>
<dbReference type="Proteomes" id="UP000030645">
    <property type="component" value="Unassembled WGS sequence"/>
</dbReference>
<keyword evidence="2" id="KW-0847">Vitamin C</keyword>
<keyword evidence="6" id="KW-0223">Dioxygenase</keyword>
<dbReference type="InterPro" id="IPR027443">
    <property type="entry name" value="IPNS-like_sf"/>
</dbReference>
<dbReference type="eggNOG" id="KOG0143">
    <property type="taxonomic scope" value="Eukaryota"/>
</dbReference>
<proteinExistence type="predicted"/>
<evidence type="ECO:0000259" key="4">
    <source>
        <dbReference type="PROSITE" id="PS51471"/>
    </source>
</evidence>
<reference evidence="6" key="2">
    <citation type="submission" date="2013-06" db="EMBL/GenBank/DDBJ databases">
        <title>Draft Genome Sequence of a Mulberry Tree, Morus notabilis C.K. Schn.</title>
        <authorList>
            <person name="He N."/>
            <person name="Zhao S."/>
        </authorList>
    </citation>
    <scope>NUCLEOTIDE SEQUENCE</scope>
</reference>
<dbReference type="SUPFAM" id="SSF51197">
    <property type="entry name" value="Clavaminate synthase-like"/>
    <property type="match status" value="1"/>
</dbReference>
<evidence type="ECO:0000313" key="7">
    <source>
        <dbReference type="Proteomes" id="UP000030645"/>
    </source>
</evidence>